<dbReference type="PANTHER" id="PTHR41368">
    <property type="entry name" value="PROTEIN YGHO"/>
    <property type="match status" value="1"/>
</dbReference>
<dbReference type="PANTHER" id="PTHR41368:SF1">
    <property type="entry name" value="PROTEIN YGHO"/>
    <property type="match status" value="1"/>
</dbReference>
<dbReference type="InterPro" id="IPR039968">
    <property type="entry name" value="BcerS-like"/>
</dbReference>
<dbReference type="InterPro" id="IPR016181">
    <property type="entry name" value="Acyl_CoA_acyltransferase"/>
</dbReference>
<dbReference type="Gene3D" id="3.40.630.30">
    <property type="match status" value="1"/>
</dbReference>
<protein>
    <submittedName>
        <fullName evidence="1">GTP cyclohydrolase</fullName>
    </submittedName>
</protein>
<keyword evidence="1" id="KW-0378">Hydrolase</keyword>
<dbReference type="GO" id="GO:0016787">
    <property type="term" value="F:hydrolase activity"/>
    <property type="evidence" value="ECO:0007669"/>
    <property type="project" value="UniProtKB-KW"/>
</dbReference>
<dbReference type="Proteomes" id="UP000028521">
    <property type="component" value="Unassembled WGS sequence"/>
</dbReference>
<name>A0A084THV1_9FLAO</name>
<dbReference type="AlphaFoldDB" id="A0A084THV1"/>
<keyword evidence="2" id="KW-1185">Reference proteome</keyword>
<accession>A0A084THV1</accession>
<dbReference type="RefSeq" id="WP_036123506.1">
    <property type="nucleotide sequence ID" value="NZ_BMET01000003.1"/>
</dbReference>
<organism evidence="1 2">
    <name type="scientific">Mangrovimonas yunxiaonensis</name>
    <dbReference type="NCBI Taxonomy" id="1197477"/>
    <lineage>
        <taxon>Bacteria</taxon>
        <taxon>Pseudomonadati</taxon>
        <taxon>Bacteroidota</taxon>
        <taxon>Flavobacteriia</taxon>
        <taxon>Flavobacteriales</taxon>
        <taxon>Flavobacteriaceae</taxon>
        <taxon>Mangrovimonas</taxon>
    </lineage>
</organism>
<proteinExistence type="predicted"/>
<dbReference type="EMBL" id="JPFK01000008">
    <property type="protein sequence ID" value="KFB00287.1"/>
    <property type="molecule type" value="Genomic_DNA"/>
</dbReference>
<dbReference type="OrthoDB" id="9806005at2"/>
<dbReference type="SUPFAM" id="SSF55729">
    <property type="entry name" value="Acyl-CoA N-acyltransferases (Nat)"/>
    <property type="match status" value="1"/>
</dbReference>
<comment type="caution">
    <text evidence="1">The sequence shown here is derived from an EMBL/GenBank/DDBJ whole genome shotgun (WGS) entry which is preliminary data.</text>
</comment>
<sequence length="375" mass="43982">MSNITLREVHSKKDLKKFVTFPFNLYKDSKYWVPPIIADEMATLSKDQNPVFEHAEARFFLAYKENTIVGRVAAIINRSETEQQNLKKMRFGWFDTIDDLEVSKALLKQVEDIGKANNLEFIEGPVGFSNLDKVGALTEGFDEIGTMVTWYNYSYYPKHFEALGFAPEKEYLESRFYMSQLGDLRFMKAHDLVVKRYGYKAGNYTTTKELMPYLDEMFELFNHSYKELSTFVPISKKQQAYFKKKFINFVNPEYIKFVFDKDDKMIAFAVVLPSFSEALQKVKGKLFPFGFLKLLKAKKHSNTMLFYLIGVDPKYHNKGVPAVIFYEFNKTFQKDKIETCYRTPELINNTASLQIWKDFNAEVIKRRKTFKKIIN</sequence>
<reference evidence="2" key="2">
    <citation type="submission" date="2014-07" db="EMBL/GenBank/DDBJ databases">
        <title>Genome sequence of Mangrovimonas yunxiaonensis.</title>
        <authorList>
            <person name="Li Y."/>
            <person name="Zheng T."/>
        </authorList>
    </citation>
    <scope>NUCLEOTIDE SEQUENCE [LARGE SCALE GENOMIC DNA]</scope>
    <source>
        <strain evidence="2">LY01</strain>
    </source>
</reference>
<evidence type="ECO:0000313" key="1">
    <source>
        <dbReference type="EMBL" id="KFB00287.1"/>
    </source>
</evidence>
<dbReference type="eggNOG" id="COG0456">
    <property type="taxonomic scope" value="Bacteria"/>
</dbReference>
<reference evidence="1 2" key="1">
    <citation type="journal article" date="2014" name="Genome Announc.">
        <title>Draft Genome Sequence of the Algicidal Bacterium Mangrovimonas yunxiaonensis Strain LY01.</title>
        <authorList>
            <person name="Li Y."/>
            <person name="Zhu H."/>
            <person name="Li C."/>
            <person name="Zhang H."/>
            <person name="Chen Z."/>
            <person name="Zheng W."/>
            <person name="Xu H."/>
            <person name="Zheng T."/>
        </authorList>
    </citation>
    <scope>NUCLEOTIDE SEQUENCE [LARGE SCALE GENOMIC DNA]</scope>
    <source>
        <strain evidence="1 2">LY01</strain>
    </source>
</reference>
<gene>
    <name evidence="1" type="ORF">IA57_11390</name>
</gene>
<dbReference type="STRING" id="1197477.IA57_11390"/>
<evidence type="ECO:0000313" key="2">
    <source>
        <dbReference type="Proteomes" id="UP000028521"/>
    </source>
</evidence>